<dbReference type="Proteomes" id="UP000239720">
    <property type="component" value="Unassembled WGS sequence"/>
</dbReference>
<evidence type="ECO:0000313" key="4">
    <source>
        <dbReference type="EMBL" id="PQQ66285.1"/>
    </source>
</evidence>
<evidence type="ECO:0000259" key="2">
    <source>
        <dbReference type="Pfam" id="PF14238"/>
    </source>
</evidence>
<accession>A0A2K9E463</accession>
<dbReference type="Pfam" id="PF14238">
    <property type="entry name" value="DUF4340"/>
    <property type="match status" value="1"/>
</dbReference>
<dbReference type="KEGG" id="hsc:HVS_13250"/>
<reference evidence="4 6" key="2">
    <citation type="journal article" date="2018" name="Syst. Appl. Microbiol.">
        <title>Characterization and high-quality draft genome sequence of Herbivorax saccincola A7, an anaerobic, alkaliphilic, thermophilic, cellulolytic, and xylanolytic bacterium.</title>
        <authorList>
            <person name="Aikawa S."/>
            <person name="Baramee S."/>
            <person name="Sermsathanaswadi J."/>
            <person name="Thianheng P."/>
            <person name="Tachaapaikoon C."/>
            <person name="Shikata A."/>
            <person name="Waeonukul R."/>
            <person name="Pason P."/>
            <person name="Ratanakhanokchai K."/>
            <person name="Kosugi A."/>
        </authorList>
    </citation>
    <scope>NUCLEOTIDE SEQUENCE [LARGE SCALE GENOMIC DNA]</scope>
    <source>
        <strain evidence="4 6">A7</strain>
    </source>
</reference>
<keyword evidence="5" id="KW-1185">Reference proteome</keyword>
<dbReference type="EMBL" id="NEMB01000003">
    <property type="protein sequence ID" value="PQQ66285.1"/>
    <property type="molecule type" value="Genomic_DNA"/>
</dbReference>
<dbReference type="RefSeq" id="WP_101303037.1">
    <property type="nucleotide sequence ID" value="NZ_CP025197.1"/>
</dbReference>
<evidence type="ECO:0000313" key="5">
    <source>
        <dbReference type="Proteomes" id="UP000233534"/>
    </source>
</evidence>
<feature type="transmembrane region" description="Helical" evidence="1">
    <location>
        <begin position="6"/>
        <end position="24"/>
    </location>
</feature>
<keyword evidence="1" id="KW-1133">Transmembrane helix</keyword>
<dbReference type="OrthoDB" id="9768524at2"/>
<sequence>MRFYKYAIILVVIVALLTGVYLIVDKKTGSKDDTGRIELLDFDSENVKSMTIKNKDGEFVLEKEEDSWKLVSGGDFKVDSLKLNSIASTISRLYAERIIEEEAKDFEKYGLSDPVVLTLKTTDDQTFVVEIGNPTVTNESYYMRLNGENTVYTIPRYEGTVLNASKTDIRNKNIIDKPRSEIKRFGFEKDGELVFMAESEDEKDWKVTDPLEIEANIANVTSAIDAFIRTIVQDFVEEDAKDLSIYGLDNPLYAIEAETIDGERVKLLVGEEKGMNLDTYINEIYAMLEGTTEVFLVDIAPLNFLDESLNYFVNIYVYEEDLEYMEGAYAKAGGKEFEVEIKRISDDENEDKVKEEYYVDGKKVSEDGDWEFKELFKNLMSLEVKEIDIDAEVPEEEPEALVTFRLNKEPKEITIELIPRDDETYYAMKNGNYTGLITDKESIDDILKAYDAVQEFLD</sequence>
<feature type="domain" description="DUF4340" evidence="2">
    <location>
        <begin position="68"/>
        <end position="251"/>
    </location>
</feature>
<evidence type="ECO:0000256" key="1">
    <source>
        <dbReference type="SAM" id="Phobius"/>
    </source>
</evidence>
<keyword evidence="1" id="KW-0472">Membrane</keyword>
<dbReference type="EMBL" id="CP025197">
    <property type="protein sequence ID" value="AUG58517.1"/>
    <property type="molecule type" value="Genomic_DNA"/>
</dbReference>
<dbReference type="AlphaFoldDB" id="A0A2K9E463"/>
<organism evidence="3 5">
    <name type="scientific">Acetivibrio saccincola</name>
    <dbReference type="NCBI Taxonomy" id="1677857"/>
    <lineage>
        <taxon>Bacteria</taxon>
        <taxon>Bacillati</taxon>
        <taxon>Bacillota</taxon>
        <taxon>Clostridia</taxon>
        <taxon>Eubacteriales</taxon>
        <taxon>Oscillospiraceae</taxon>
        <taxon>Acetivibrio</taxon>
    </lineage>
</organism>
<evidence type="ECO:0000313" key="6">
    <source>
        <dbReference type="Proteomes" id="UP000239720"/>
    </source>
</evidence>
<proteinExistence type="predicted"/>
<keyword evidence="1" id="KW-0812">Transmembrane</keyword>
<evidence type="ECO:0000313" key="3">
    <source>
        <dbReference type="EMBL" id="AUG58517.1"/>
    </source>
</evidence>
<reference evidence="3 5" key="1">
    <citation type="submission" date="2017-12" db="EMBL/GenBank/DDBJ databases">
        <title>Complete genome sequence of Herbivorax saccincola GGR1, a novel Cellulosome-producing hydrolytic bacterium in a thermophilic biogas plant, established by Illumina and Nanopore MinION sequencing.</title>
        <authorList>
            <person name="Pechtl A."/>
            <person name="Ruckert C."/>
            <person name="Koeck D.E."/>
            <person name="Maus I."/>
            <person name="Winkler A."/>
            <person name="Kalinowski J."/>
            <person name="Puhler A."/>
            <person name="Schwarz W.W."/>
            <person name="Zverlov V.V."/>
            <person name="Schluter A."/>
            <person name="Liebl W."/>
        </authorList>
    </citation>
    <scope>NUCLEOTIDE SEQUENCE [LARGE SCALE GENOMIC DNA]</scope>
    <source>
        <strain evidence="3">GGR1</strain>
        <strain evidence="5">SR1</strain>
    </source>
</reference>
<protein>
    <recommendedName>
        <fullName evidence="2">DUF4340 domain-containing protein</fullName>
    </recommendedName>
</protein>
<dbReference type="Proteomes" id="UP000233534">
    <property type="component" value="Chromosome"/>
</dbReference>
<name>A0A2K9E463_9FIRM</name>
<gene>
    <name evidence="4" type="ORF">B9R14_05660</name>
    <name evidence="3" type="ORF">HVS_13250</name>
</gene>
<dbReference type="InterPro" id="IPR025641">
    <property type="entry name" value="DUF4340"/>
</dbReference>